<dbReference type="RefSeq" id="WP_382421137.1">
    <property type="nucleotide sequence ID" value="NZ_JBHSCW010000002.1"/>
</dbReference>
<dbReference type="PROSITE" id="PS50883">
    <property type="entry name" value="EAL"/>
    <property type="match status" value="1"/>
</dbReference>
<proteinExistence type="predicted"/>
<dbReference type="Proteomes" id="UP001595799">
    <property type="component" value="Unassembled WGS sequence"/>
</dbReference>
<dbReference type="PANTHER" id="PTHR33121">
    <property type="entry name" value="CYCLIC DI-GMP PHOSPHODIESTERASE PDEF"/>
    <property type="match status" value="1"/>
</dbReference>
<evidence type="ECO:0000313" key="4">
    <source>
        <dbReference type="Proteomes" id="UP001595799"/>
    </source>
</evidence>
<dbReference type="PROSITE" id="PS50112">
    <property type="entry name" value="PAS"/>
    <property type="match status" value="1"/>
</dbReference>
<dbReference type="InterPro" id="IPR029787">
    <property type="entry name" value="Nucleotide_cyclase"/>
</dbReference>
<dbReference type="InterPro" id="IPR001633">
    <property type="entry name" value="EAL_dom"/>
</dbReference>
<dbReference type="InterPro" id="IPR043128">
    <property type="entry name" value="Rev_trsase/Diguanyl_cyclase"/>
</dbReference>
<evidence type="ECO:0000259" key="1">
    <source>
        <dbReference type="PROSITE" id="PS50112"/>
    </source>
</evidence>
<name>A0ABV8UHP8_9PROT</name>
<feature type="domain" description="EAL" evidence="2">
    <location>
        <begin position="292"/>
        <end position="540"/>
    </location>
</feature>
<organism evidence="3 4">
    <name type="scientific">Fodinicurvata halophila</name>
    <dbReference type="NCBI Taxonomy" id="1419723"/>
    <lineage>
        <taxon>Bacteria</taxon>
        <taxon>Pseudomonadati</taxon>
        <taxon>Pseudomonadota</taxon>
        <taxon>Alphaproteobacteria</taxon>
        <taxon>Rhodospirillales</taxon>
        <taxon>Rhodovibrionaceae</taxon>
        <taxon>Fodinicurvata</taxon>
    </lineage>
</organism>
<dbReference type="CDD" id="cd01948">
    <property type="entry name" value="EAL"/>
    <property type="match status" value="1"/>
</dbReference>
<sequence length="557" mass="61692">MSLTSHLPRLLAFSFAGADLLLEMDRTAVVRFAAGAAESLTGQRETQLIGQSFEDLIAPEDRAFVRGLISGLGGGERIGPLTVRLAVSESERCQATLGLCCLPDSESLVHCTLSMRGVQTPAVPVGPRDPESQLLQGTAFPRAVDRALRQARELDQPVSMTLLDLEGLGQLRARLTEGGGRALLDRISGFLRARAVDGQTVARLSEERFGLVHRSSLVAQDLTRRLADTLRKADPNGEGLPVRGAVLSLQDRDLESADMIRAIAYATDRFASSGHIPGEDLPSVIESSVRETLQRMEDFRQVLAQRRFRFLYQPIVRLADRRPEHFELLVRFEEGGSPQEKLDFAENLGLICDFDLAVCHHAVDLLSRERSDSRLKLAVNLSGHSILNSVFIKSLESLLKANSAISRQLIFEVTESAELTDLEAAHRVIQRLRMLGHRVFLDDFGAGAASFRYLHALSVDGIKIDGRYIREMGRTSRDLAMLRGLKRICDDLEIEIVAERVETETQAARLRELNLRLAQGWLFGKPAPKPVLQRREGDGLQLHRQLQAARRAVGKEA</sequence>
<dbReference type="SUPFAM" id="SSF55073">
    <property type="entry name" value="Nucleotide cyclase"/>
    <property type="match status" value="1"/>
</dbReference>
<dbReference type="InterPro" id="IPR050706">
    <property type="entry name" value="Cyclic-di-GMP_PDE-like"/>
</dbReference>
<dbReference type="PANTHER" id="PTHR33121:SF23">
    <property type="entry name" value="CYCLIC DI-GMP PHOSPHODIESTERASE PDEB"/>
    <property type="match status" value="1"/>
</dbReference>
<evidence type="ECO:0000259" key="2">
    <source>
        <dbReference type="PROSITE" id="PS50883"/>
    </source>
</evidence>
<dbReference type="CDD" id="cd00130">
    <property type="entry name" value="PAS"/>
    <property type="match status" value="1"/>
</dbReference>
<dbReference type="InterPro" id="IPR035919">
    <property type="entry name" value="EAL_sf"/>
</dbReference>
<dbReference type="SMART" id="SM00052">
    <property type="entry name" value="EAL"/>
    <property type="match status" value="1"/>
</dbReference>
<reference evidence="4" key="1">
    <citation type="journal article" date="2019" name="Int. J. Syst. Evol. Microbiol.">
        <title>The Global Catalogue of Microorganisms (GCM) 10K type strain sequencing project: providing services to taxonomists for standard genome sequencing and annotation.</title>
        <authorList>
            <consortium name="The Broad Institute Genomics Platform"/>
            <consortium name="The Broad Institute Genome Sequencing Center for Infectious Disease"/>
            <person name="Wu L."/>
            <person name="Ma J."/>
        </authorList>
    </citation>
    <scope>NUCLEOTIDE SEQUENCE [LARGE SCALE GENOMIC DNA]</scope>
    <source>
        <strain evidence="4">CECT 8472</strain>
    </source>
</reference>
<keyword evidence="4" id="KW-1185">Reference proteome</keyword>
<dbReference type="Gene3D" id="3.30.450.20">
    <property type="entry name" value="PAS domain"/>
    <property type="match status" value="1"/>
</dbReference>
<dbReference type="Gene3D" id="3.20.20.450">
    <property type="entry name" value="EAL domain"/>
    <property type="match status" value="1"/>
</dbReference>
<dbReference type="SUPFAM" id="SSF141868">
    <property type="entry name" value="EAL domain-like"/>
    <property type="match status" value="1"/>
</dbReference>
<dbReference type="EMBL" id="JBHSCW010000002">
    <property type="protein sequence ID" value="MFC4350798.1"/>
    <property type="molecule type" value="Genomic_DNA"/>
</dbReference>
<feature type="domain" description="PAS" evidence="1">
    <location>
        <begin position="21"/>
        <end position="66"/>
    </location>
</feature>
<dbReference type="InterPro" id="IPR000014">
    <property type="entry name" value="PAS"/>
</dbReference>
<dbReference type="Gene3D" id="3.30.70.270">
    <property type="match status" value="1"/>
</dbReference>
<protein>
    <submittedName>
        <fullName evidence="3">EAL domain-containing protein</fullName>
    </submittedName>
</protein>
<evidence type="ECO:0000313" key="3">
    <source>
        <dbReference type="EMBL" id="MFC4350798.1"/>
    </source>
</evidence>
<comment type="caution">
    <text evidence="3">The sequence shown here is derived from an EMBL/GenBank/DDBJ whole genome shotgun (WGS) entry which is preliminary data.</text>
</comment>
<dbReference type="InterPro" id="IPR035965">
    <property type="entry name" value="PAS-like_dom_sf"/>
</dbReference>
<dbReference type="Pfam" id="PF00563">
    <property type="entry name" value="EAL"/>
    <property type="match status" value="1"/>
</dbReference>
<gene>
    <name evidence="3" type="ORF">ACFOW6_04490</name>
</gene>
<dbReference type="SUPFAM" id="SSF55785">
    <property type="entry name" value="PYP-like sensor domain (PAS domain)"/>
    <property type="match status" value="1"/>
</dbReference>
<accession>A0ABV8UHP8</accession>